<accession>A0A150MBS3</accession>
<dbReference type="CDD" id="cd06550">
    <property type="entry name" value="TM_ABC_iron-siderophores_like"/>
    <property type="match status" value="1"/>
</dbReference>
<evidence type="ECO:0000256" key="2">
    <source>
        <dbReference type="ARBA" id="ARBA00007935"/>
    </source>
</evidence>
<sequence length="340" mass="35615">MKQGHSATPFKAKKGWFLLISLLALVLSLAAGISLGAADIGWATAWKAVFRYEGISEGERIIRELRLPRELGAAIVGASFAVSGAIMQGMTKNPLADSGLLGLNAGASFAIAAFYAAFSDFSYWAVMLVSFAGAGLGAFLVFGIGALSKNGLSPIRMTLAGAAVSALLTALGEGIALYYQLSQDLAFWIAGGVSGTTWTQLKILFPVMTGALLLAFSLARPLTILHLGDEAAKGLGLNTFFIKTVLILIVFVLAGIAVSVVGPVAFVGLMIPHIARFFVGQDYRWVLPGSAILGGTFMVLADTAARLINAPYETPIGAVVSFIGVPFFLYLARKGGREFA</sequence>
<dbReference type="EMBL" id="LQYT01000016">
    <property type="protein sequence ID" value="KYD21993.1"/>
    <property type="molecule type" value="Genomic_DNA"/>
</dbReference>
<dbReference type="RefSeq" id="WP_061568235.1">
    <property type="nucleotide sequence ID" value="NZ_LQYT01000016.1"/>
</dbReference>
<keyword evidence="7 8" id="KW-0472">Membrane</keyword>
<keyword evidence="4" id="KW-1003">Cell membrane</keyword>
<dbReference type="PANTHER" id="PTHR30472:SF65">
    <property type="entry name" value="SIDEROPHORE TRANSPORT SYSTEM PERMEASE PROTEIN YFIZ-RELATED"/>
    <property type="match status" value="1"/>
</dbReference>
<evidence type="ECO:0000256" key="8">
    <source>
        <dbReference type="SAM" id="Phobius"/>
    </source>
</evidence>
<comment type="caution">
    <text evidence="9">The sequence shown here is derived from an EMBL/GenBank/DDBJ whole genome shotgun (WGS) entry which is preliminary data.</text>
</comment>
<dbReference type="FunFam" id="1.10.3470.10:FF:000001">
    <property type="entry name" value="Vitamin B12 ABC transporter permease BtuC"/>
    <property type="match status" value="1"/>
</dbReference>
<proteinExistence type="inferred from homology"/>
<feature type="transmembrane region" description="Helical" evidence="8">
    <location>
        <begin position="159"/>
        <end position="179"/>
    </location>
</feature>
<dbReference type="OrthoDB" id="9811721at2"/>
<evidence type="ECO:0008006" key="11">
    <source>
        <dbReference type="Google" id="ProtNLM"/>
    </source>
</evidence>
<dbReference type="STRING" id="301148.B4135_1619"/>
<reference evidence="9 10" key="1">
    <citation type="submission" date="2016-01" db="EMBL/GenBank/DDBJ databases">
        <title>Draft Genome Sequences of Seven Thermophilic Sporeformers Isolated from Foods.</title>
        <authorList>
            <person name="Berendsen E.M."/>
            <person name="Wells-Bennik M.H."/>
            <person name="Krawcyk A.O."/>
            <person name="De Jong A."/>
            <person name="Holsappel S."/>
            <person name="Eijlander R.T."/>
            <person name="Kuipers O.P."/>
        </authorList>
    </citation>
    <scope>NUCLEOTIDE SEQUENCE [LARGE SCALE GENOMIC DNA]</scope>
    <source>
        <strain evidence="9 10">B4135</strain>
    </source>
</reference>
<keyword evidence="3" id="KW-0813">Transport</keyword>
<gene>
    <name evidence="9" type="ORF">B4135_1619</name>
</gene>
<evidence type="ECO:0000256" key="3">
    <source>
        <dbReference type="ARBA" id="ARBA00022448"/>
    </source>
</evidence>
<organism evidence="9 10">
    <name type="scientific">Caldibacillus debilis</name>
    <dbReference type="NCBI Taxonomy" id="301148"/>
    <lineage>
        <taxon>Bacteria</taxon>
        <taxon>Bacillati</taxon>
        <taxon>Bacillota</taxon>
        <taxon>Bacilli</taxon>
        <taxon>Bacillales</taxon>
        <taxon>Bacillaceae</taxon>
        <taxon>Caldibacillus</taxon>
    </lineage>
</organism>
<evidence type="ECO:0000256" key="6">
    <source>
        <dbReference type="ARBA" id="ARBA00022989"/>
    </source>
</evidence>
<feature type="transmembrane region" description="Helical" evidence="8">
    <location>
        <begin position="314"/>
        <end position="332"/>
    </location>
</feature>
<dbReference type="Gene3D" id="1.10.3470.10">
    <property type="entry name" value="ABC transporter involved in vitamin B12 uptake, BtuC"/>
    <property type="match status" value="1"/>
</dbReference>
<feature type="transmembrane region" description="Helical" evidence="8">
    <location>
        <begin position="240"/>
        <end position="271"/>
    </location>
</feature>
<dbReference type="GO" id="GO:0022857">
    <property type="term" value="F:transmembrane transporter activity"/>
    <property type="evidence" value="ECO:0007669"/>
    <property type="project" value="InterPro"/>
</dbReference>
<dbReference type="InterPro" id="IPR037294">
    <property type="entry name" value="ABC_BtuC-like"/>
</dbReference>
<evidence type="ECO:0000256" key="7">
    <source>
        <dbReference type="ARBA" id="ARBA00023136"/>
    </source>
</evidence>
<feature type="transmembrane region" description="Helical" evidence="8">
    <location>
        <begin position="211"/>
        <end position="228"/>
    </location>
</feature>
<evidence type="ECO:0000256" key="4">
    <source>
        <dbReference type="ARBA" id="ARBA00022475"/>
    </source>
</evidence>
<dbReference type="Proteomes" id="UP000075683">
    <property type="component" value="Unassembled WGS sequence"/>
</dbReference>
<feature type="transmembrane region" description="Helical" evidence="8">
    <location>
        <begin position="71"/>
        <end position="87"/>
    </location>
</feature>
<dbReference type="PANTHER" id="PTHR30472">
    <property type="entry name" value="FERRIC ENTEROBACTIN TRANSPORT SYSTEM PERMEASE PROTEIN"/>
    <property type="match status" value="1"/>
</dbReference>
<feature type="transmembrane region" description="Helical" evidence="8">
    <location>
        <begin position="99"/>
        <end position="118"/>
    </location>
</feature>
<dbReference type="AlphaFoldDB" id="A0A150MBS3"/>
<name>A0A150MBS3_9BACI</name>
<comment type="similarity">
    <text evidence="2">Belongs to the binding-protein-dependent transport system permease family. FecCD subfamily.</text>
</comment>
<feature type="transmembrane region" description="Helical" evidence="8">
    <location>
        <begin position="283"/>
        <end position="308"/>
    </location>
</feature>
<evidence type="ECO:0000313" key="10">
    <source>
        <dbReference type="Proteomes" id="UP000075683"/>
    </source>
</evidence>
<dbReference type="GO" id="GO:0005886">
    <property type="term" value="C:plasma membrane"/>
    <property type="evidence" value="ECO:0007669"/>
    <property type="project" value="UniProtKB-SubCell"/>
</dbReference>
<evidence type="ECO:0000313" key="9">
    <source>
        <dbReference type="EMBL" id="KYD21993.1"/>
    </source>
</evidence>
<evidence type="ECO:0000256" key="5">
    <source>
        <dbReference type="ARBA" id="ARBA00022692"/>
    </source>
</evidence>
<keyword evidence="5 8" id="KW-0812">Transmembrane</keyword>
<keyword evidence="6 8" id="KW-1133">Transmembrane helix</keyword>
<comment type="subcellular location">
    <subcellularLocation>
        <location evidence="1">Cell membrane</location>
        <topology evidence="1">Multi-pass membrane protein</topology>
    </subcellularLocation>
</comment>
<feature type="transmembrane region" description="Helical" evidence="8">
    <location>
        <begin position="124"/>
        <end position="147"/>
    </location>
</feature>
<dbReference type="SUPFAM" id="SSF81345">
    <property type="entry name" value="ABC transporter involved in vitamin B12 uptake, BtuC"/>
    <property type="match status" value="1"/>
</dbReference>
<evidence type="ECO:0000256" key="1">
    <source>
        <dbReference type="ARBA" id="ARBA00004651"/>
    </source>
</evidence>
<dbReference type="Pfam" id="PF01032">
    <property type="entry name" value="FecCD"/>
    <property type="match status" value="1"/>
</dbReference>
<dbReference type="GO" id="GO:0033214">
    <property type="term" value="P:siderophore-iron import into cell"/>
    <property type="evidence" value="ECO:0007669"/>
    <property type="project" value="TreeGrafter"/>
</dbReference>
<dbReference type="InterPro" id="IPR000522">
    <property type="entry name" value="ABC_transptr_permease_BtuC"/>
</dbReference>
<protein>
    <recommendedName>
        <fullName evidence="11">Ferrichrome ABC transporter permease</fullName>
    </recommendedName>
</protein>